<feature type="domain" description="Calcineurin-like phosphoesterase" evidence="2">
    <location>
        <begin position="1"/>
        <end position="136"/>
    </location>
</feature>
<dbReference type="InterPro" id="IPR029052">
    <property type="entry name" value="Metallo-depent_PP-like"/>
</dbReference>
<dbReference type="PANTHER" id="PTHR43165:SF1">
    <property type="entry name" value="PHOSPHODIESTERASE MJ0936"/>
    <property type="match status" value="1"/>
</dbReference>
<name>A0A1F8DJN9_9BACT</name>
<comment type="caution">
    <text evidence="3">The sequence shown here is derived from an EMBL/GenBank/DDBJ whole genome shotgun (WGS) entry which is preliminary data.</text>
</comment>
<evidence type="ECO:0000313" key="4">
    <source>
        <dbReference type="Proteomes" id="UP000177596"/>
    </source>
</evidence>
<dbReference type="InterPro" id="IPR053193">
    <property type="entry name" value="MetalloPDE_YfcE-like"/>
</dbReference>
<dbReference type="AlphaFoldDB" id="A0A1F8DJN9"/>
<protein>
    <recommendedName>
        <fullName evidence="2">Calcineurin-like phosphoesterase domain-containing protein</fullName>
    </recommendedName>
</protein>
<dbReference type="PANTHER" id="PTHR43165">
    <property type="entry name" value="METALLOPHOSPHOESTERASE"/>
    <property type="match status" value="1"/>
</dbReference>
<comment type="similarity">
    <text evidence="1">Belongs to the metallophosphoesterase superfamily. YfcE family.</text>
</comment>
<evidence type="ECO:0000256" key="1">
    <source>
        <dbReference type="ARBA" id="ARBA00008950"/>
    </source>
</evidence>
<proteinExistence type="inferred from homology"/>
<dbReference type="Pfam" id="PF12850">
    <property type="entry name" value="Metallophos_2"/>
    <property type="match status" value="1"/>
</dbReference>
<organism evidence="3 4">
    <name type="scientific">Candidatus Woesebacteria bacterium RIFOXYD1_FULL_43_18</name>
    <dbReference type="NCBI Taxonomy" id="1802551"/>
    <lineage>
        <taxon>Bacteria</taxon>
        <taxon>Candidatus Woeseibacteriota</taxon>
    </lineage>
</organism>
<dbReference type="Gene3D" id="3.60.21.10">
    <property type="match status" value="1"/>
</dbReference>
<accession>A0A1F8DJN9</accession>
<dbReference type="Proteomes" id="UP000177596">
    <property type="component" value="Unassembled WGS sequence"/>
</dbReference>
<dbReference type="SUPFAM" id="SSF56300">
    <property type="entry name" value="Metallo-dependent phosphatases"/>
    <property type="match status" value="1"/>
</dbReference>
<reference evidence="3 4" key="1">
    <citation type="journal article" date="2016" name="Nat. Commun.">
        <title>Thousands of microbial genomes shed light on interconnected biogeochemical processes in an aquifer system.</title>
        <authorList>
            <person name="Anantharaman K."/>
            <person name="Brown C.T."/>
            <person name="Hug L.A."/>
            <person name="Sharon I."/>
            <person name="Castelle C.J."/>
            <person name="Probst A.J."/>
            <person name="Thomas B.C."/>
            <person name="Singh A."/>
            <person name="Wilkins M.J."/>
            <person name="Karaoz U."/>
            <person name="Brodie E.L."/>
            <person name="Williams K.H."/>
            <person name="Hubbard S.S."/>
            <person name="Banfield J.F."/>
        </authorList>
    </citation>
    <scope>NUCLEOTIDE SEQUENCE [LARGE SCALE GENOMIC DNA]</scope>
</reference>
<gene>
    <name evidence="3" type="ORF">A2573_03405</name>
</gene>
<dbReference type="EMBL" id="MGIL01000007">
    <property type="protein sequence ID" value="OGM88626.1"/>
    <property type="molecule type" value="Genomic_DNA"/>
</dbReference>
<evidence type="ECO:0000313" key="3">
    <source>
        <dbReference type="EMBL" id="OGM88626.1"/>
    </source>
</evidence>
<evidence type="ECO:0000259" key="2">
    <source>
        <dbReference type="Pfam" id="PF12850"/>
    </source>
</evidence>
<sequence>MKLLAISDSHGNIANLEHVMGFAKKIRVSGVIHAGDWNTPESVETVLSFGIPLYAVLGNADIDPAIGKRLKLKGKGFAENYLEFEVGGRKIGVTHKPSDNKKYFFCKKYDVILNGHLHSKYESVRGITKFIRPGATVSGINFAIYDTVINGVEFVRDE</sequence>
<dbReference type="InterPro" id="IPR024654">
    <property type="entry name" value="Calcineurin-like_PHP_lpxH"/>
</dbReference>